<name>A0A830FMP4_9EURY</name>
<dbReference type="RefSeq" id="WP_188978463.1">
    <property type="nucleotide sequence ID" value="NZ_BMPG01000002.1"/>
</dbReference>
<reference evidence="2" key="1">
    <citation type="journal article" date="2014" name="Int. J. Syst. Evol. Microbiol.">
        <title>Complete genome sequence of Corynebacterium casei LMG S-19264T (=DSM 44701T), isolated from a smear-ripened cheese.</title>
        <authorList>
            <consortium name="US DOE Joint Genome Institute (JGI-PGF)"/>
            <person name="Walter F."/>
            <person name="Albersmeier A."/>
            <person name="Kalinowski J."/>
            <person name="Ruckert C."/>
        </authorList>
    </citation>
    <scope>NUCLEOTIDE SEQUENCE</scope>
    <source>
        <strain evidence="2">JCM 19596</strain>
    </source>
</reference>
<proteinExistence type="predicted"/>
<feature type="transmembrane region" description="Helical" evidence="1">
    <location>
        <begin position="40"/>
        <end position="65"/>
    </location>
</feature>
<keyword evidence="1" id="KW-1133">Transmembrane helix</keyword>
<evidence type="ECO:0000256" key="1">
    <source>
        <dbReference type="SAM" id="Phobius"/>
    </source>
</evidence>
<dbReference type="EMBL" id="BMPG01000002">
    <property type="protein sequence ID" value="GGL61663.1"/>
    <property type="molecule type" value="Genomic_DNA"/>
</dbReference>
<accession>A0A830FMP4</accession>
<keyword evidence="1" id="KW-0812">Transmembrane</keyword>
<evidence type="ECO:0000313" key="2">
    <source>
        <dbReference type="EMBL" id="GGL61663.1"/>
    </source>
</evidence>
<keyword evidence="1" id="KW-0472">Membrane</keyword>
<feature type="transmembrane region" description="Helical" evidence="1">
    <location>
        <begin position="72"/>
        <end position="90"/>
    </location>
</feature>
<gene>
    <name evidence="2" type="ORF">GCM10009039_19830</name>
</gene>
<organism evidence="2 3">
    <name type="scientific">Halocalculus aciditolerans</name>
    <dbReference type="NCBI Taxonomy" id="1383812"/>
    <lineage>
        <taxon>Archaea</taxon>
        <taxon>Methanobacteriati</taxon>
        <taxon>Methanobacteriota</taxon>
        <taxon>Stenosarchaea group</taxon>
        <taxon>Halobacteria</taxon>
        <taxon>Halobacteriales</taxon>
        <taxon>Halobacteriaceae</taxon>
        <taxon>Halocalculus</taxon>
    </lineage>
</organism>
<evidence type="ECO:0000313" key="3">
    <source>
        <dbReference type="Proteomes" id="UP000607197"/>
    </source>
</evidence>
<dbReference type="AlphaFoldDB" id="A0A830FMP4"/>
<sequence>MSLAVASGILSAAVLNVPSVLVLFRMVDGLDDVTPRARRFTVTIGTLSLLLLIASAATSGYWILAQVTGSRLVAGALALTVLGVLPFLFVEEILYRSYFDALNT</sequence>
<reference evidence="2" key="2">
    <citation type="submission" date="2020-09" db="EMBL/GenBank/DDBJ databases">
        <authorList>
            <person name="Sun Q."/>
            <person name="Ohkuma M."/>
        </authorList>
    </citation>
    <scope>NUCLEOTIDE SEQUENCE</scope>
    <source>
        <strain evidence="2">JCM 19596</strain>
    </source>
</reference>
<protein>
    <submittedName>
        <fullName evidence="2">Uncharacterized protein</fullName>
    </submittedName>
</protein>
<comment type="caution">
    <text evidence="2">The sequence shown here is derived from an EMBL/GenBank/DDBJ whole genome shotgun (WGS) entry which is preliminary data.</text>
</comment>
<keyword evidence="3" id="KW-1185">Reference proteome</keyword>
<dbReference type="Proteomes" id="UP000607197">
    <property type="component" value="Unassembled WGS sequence"/>
</dbReference>